<dbReference type="CDD" id="cd00082">
    <property type="entry name" value="HisKA"/>
    <property type="match status" value="1"/>
</dbReference>
<evidence type="ECO:0000259" key="7">
    <source>
        <dbReference type="PROSITE" id="PS50110"/>
    </source>
</evidence>
<keyword evidence="5" id="KW-0472">Membrane</keyword>
<evidence type="ECO:0000256" key="2">
    <source>
        <dbReference type="ARBA" id="ARBA00012438"/>
    </source>
</evidence>
<evidence type="ECO:0000256" key="5">
    <source>
        <dbReference type="SAM" id="Phobius"/>
    </source>
</evidence>
<evidence type="ECO:0000259" key="8">
    <source>
        <dbReference type="PROSITE" id="PS50113"/>
    </source>
</evidence>
<dbReference type="SUPFAM" id="SSF52172">
    <property type="entry name" value="CheY-like"/>
    <property type="match status" value="1"/>
</dbReference>
<dbReference type="Gene3D" id="3.30.450.20">
    <property type="entry name" value="PAS domain"/>
    <property type="match status" value="1"/>
</dbReference>
<comment type="catalytic activity">
    <reaction evidence="1">
        <text>ATP + protein L-histidine = ADP + protein N-phospho-L-histidine.</text>
        <dbReference type="EC" id="2.7.13.3"/>
    </reaction>
</comment>
<evidence type="ECO:0000256" key="4">
    <source>
        <dbReference type="PROSITE-ProRule" id="PRU00169"/>
    </source>
</evidence>
<dbReference type="GO" id="GO:0000155">
    <property type="term" value="F:phosphorelay sensor kinase activity"/>
    <property type="evidence" value="ECO:0007669"/>
    <property type="project" value="InterPro"/>
</dbReference>
<dbReference type="InterPro" id="IPR001789">
    <property type="entry name" value="Sig_transdc_resp-reg_receiver"/>
</dbReference>
<protein>
    <recommendedName>
        <fullName evidence="2">histidine kinase</fullName>
        <ecNumber evidence="2">2.7.13.3</ecNumber>
    </recommendedName>
</protein>
<dbReference type="Pfam" id="PF17158">
    <property type="entry name" value="MASE4"/>
    <property type="match status" value="1"/>
</dbReference>
<evidence type="ECO:0000256" key="1">
    <source>
        <dbReference type="ARBA" id="ARBA00000085"/>
    </source>
</evidence>
<proteinExistence type="predicted"/>
<keyword evidence="3 4" id="KW-0597">Phosphoprotein</keyword>
<dbReference type="Pfam" id="PF08447">
    <property type="entry name" value="PAS_3"/>
    <property type="match status" value="1"/>
</dbReference>
<dbReference type="PROSITE" id="PS50110">
    <property type="entry name" value="RESPONSE_REGULATORY"/>
    <property type="match status" value="1"/>
</dbReference>
<feature type="domain" description="PAC" evidence="8">
    <location>
        <begin position="394"/>
        <end position="447"/>
    </location>
</feature>
<dbReference type="InterPro" id="IPR003594">
    <property type="entry name" value="HATPase_dom"/>
</dbReference>
<organism evidence="9 10">
    <name type="scientific">Lichenibacterium minor</name>
    <dbReference type="NCBI Taxonomy" id="2316528"/>
    <lineage>
        <taxon>Bacteria</taxon>
        <taxon>Pseudomonadati</taxon>
        <taxon>Pseudomonadota</taxon>
        <taxon>Alphaproteobacteria</taxon>
        <taxon>Hyphomicrobiales</taxon>
        <taxon>Lichenihabitantaceae</taxon>
        <taxon>Lichenibacterium</taxon>
    </lineage>
</organism>
<comment type="caution">
    <text evidence="9">The sequence shown here is derived from an EMBL/GenBank/DDBJ whole genome shotgun (WGS) entry which is preliminary data.</text>
</comment>
<accession>A0A4Q2U857</accession>
<dbReference type="AlphaFoldDB" id="A0A4Q2U857"/>
<evidence type="ECO:0000256" key="3">
    <source>
        <dbReference type="ARBA" id="ARBA00022553"/>
    </source>
</evidence>
<evidence type="ECO:0000259" key="6">
    <source>
        <dbReference type="PROSITE" id="PS50109"/>
    </source>
</evidence>
<feature type="transmembrane region" description="Helical" evidence="5">
    <location>
        <begin position="180"/>
        <end position="200"/>
    </location>
</feature>
<dbReference type="InterPro" id="IPR004358">
    <property type="entry name" value="Sig_transdc_His_kin-like_C"/>
</dbReference>
<feature type="transmembrane region" description="Helical" evidence="5">
    <location>
        <begin position="39"/>
        <end position="59"/>
    </location>
</feature>
<dbReference type="Gene3D" id="2.10.70.100">
    <property type="match status" value="1"/>
</dbReference>
<evidence type="ECO:0000313" key="10">
    <source>
        <dbReference type="Proteomes" id="UP000290759"/>
    </source>
</evidence>
<keyword evidence="10" id="KW-1185">Reference proteome</keyword>
<gene>
    <name evidence="9" type="ORF">D3273_10495</name>
</gene>
<dbReference type="InterPro" id="IPR013655">
    <property type="entry name" value="PAS_fold_3"/>
</dbReference>
<dbReference type="Gene3D" id="3.40.50.2300">
    <property type="match status" value="1"/>
</dbReference>
<dbReference type="RefSeq" id="WP_129226243.1">
    <property type="nucleotide sequence ID" value="NZ_QYBB01000009.1"/>
</dbReference>
<dbReference type="SMART" id="SM00388">
    <property type="entry name" value="HisKA"/>
    <property type="match status" value="1"/>
</dbReference>
<keyword evidence="5" id="KW-0812">Transmembrane</keyword>
<reference evidence="9 10" key="2">
    <citation type="submission" date="2019-02" db="EMBL/GenBank/DDBJ databases">
        <title>'Lichenibacterium ramalinii' gen. nov. sp. nov., 'Lichenibacterium minor' gen. nov. sp. nov.</title>
        <authorList>
            <person name="Pankratov T."/>
        </authorList>
    </citation>
    <scope>NUCLEOTIDE SEQUENCE [LARGE SCALE GENOMIC DNA]</scope>
    <source>
        <strain evidence="9 10">RmlP026</strain>
    </source>
</reference>
<dbReference type="Pfam" id="PF00512">
    <property type="entry name" value="HisKA"/>
    <property type="match status" value="1"/>
</dbReference>
<feature type="transmembrane region" description="Helical" evidence="5">
    <location>
        <begin position="220"/>
        <end position="238"/>
    </location>
</feature>
<dbReference type="SMART" id="SM00448">
    <property type="entry name" value="REC"/>
    <property type="match status" value="1"/>
</dbReference>
<dbReference type="Gene3D" id="3.30.565.10">
    <property type="entry name" value="Histidine kinase-like ATPase, C-terminal domain"/>
    <property type="match status" value="1"/>
</dbReference>
<keyword evidence="5" id="KW-1133">Transmembrane helix</keyword>
<dbReference type="PRINTS" id="PR00344">
    <property type="entry name" value="BCTRLSENSOR"/>
</dbReference>
<dbReference type="PANTHER" id="PTHR43065">
    <property type="entry name" value="SENSOR HISTIDINE KINASE"/>
    <property type="match status" value="1"/>
</dbReference>
<dbReference type="Proteomes" id="UP000290759">
    <property type="component" value="Unassembled WGS sequence"/>
</dbReference>
<dbReference type="OrthoDB" id="9796100at2"/>
<dbReference type="InterPro" id="IPR003661">
    <property type="entry name" value="HisK_dim/P_dom"/>
</dbReference>
<feature type="transmembrane region" description="Helical" evidence="5">
    <location>
        <begin position="140"/>
        <end position="159"/>
    </location>
</feature>
<dbReference type="Gene3D" id="1.10.287.130">
    <property type="match status" value="1"/>
</dbReference>
<feature type="domain" description="Histidine kinase" evidence="6">
    <location>
        <begin position="460"/>
        <end position="683"/>
    </location>
</feature>
<dbReference type="InterPro" id="IPR036890">
    <property type="entry name" value="HATPase_C_sf"/>
</dbReference>
<dbReference type="PANTHER" id="PTHR43065:SF49">
    <property type="entry name" value="HISTIDINE KINASE"/>
    <property type="match status" value="1"/>
</dbReference>
<dbReference type="SUPFAM" id="SSF55874">
    <property type="entry name" value="ATPase domain of HSP90 chaperone/DNA topoisomerase II/histidine kinase"/>
    <property type="match status" value="1"/>
</dbReference>
<dbReference type="NCBIfam" id="TIGR00229">
    <property type="entry name" value="sensory_box"/>
    <property type="match status" value="1"/>
</dbReference>
<evidence type="ECO:0000313" key="9">
    <source>
        <dbReference type="EMBL" id="RYC32138.1"/>
    </source>
</evidence>
<dbReference type="EMBL" id="QYBB01000009">
    <property type="protein sequence ID" value="RYC32138.1"/>
    <property type="molecule type" value="Genomic_DNA"/>
</dbReference>
<reference evidence="9 10" key="1">
    <citation type="submission" date="2018-12" db="EMBL/GenBank/DDBJ databases">
        <authorList>
            <person name="Grouzdev D.S."/>
            <person name="Krutkina M.S."/>
        </authorList>
    </citation>
    <scope>NUCLEOTIDE SEQUENCE [LARGE SCALE GENOMIC DNA]</scope>
    <source>
        <strain evidence="9 10">RmlP026</strain>
    </source>
</reference>
<feature type="domain" description="Response regulatory" evidence="7">
    <location>
        <begin position="706"/>
        <end position="822"/>
    </location>
</feature>
<dbReference type="SMART" id="SM00387">
    <property type="entry name" value="HATPase_c"/>
    <property type="match status" value="1"/>
</dbReference>
<dbReference type="Pfam" id="PF00072">
    <property type="entry name" value="Response_reg"/>
    <property type="match status" value="1"/>
</dbReference>
<dbReference type="InterPro" id="IPR033424">
    <property type="entry name" value="MASE4"/>
</dbReference>
<feature type="transmembrane region" description="Helical" evidence="5">
    <location>
        <begin position="245"/>
        <end position="263"/>
    </location>
</feature>
<dbReference type="PROSITE" id="PS50109">
    <property type="entry name" value="HIS_KIN"/>
    <property type="match status" value="1"/>
</dbReference>
<feature type="transmembrane region" description="Helical" evidence="5">
    <location>
        <begin position="65"/>
        <end position="89"/>
    </location>
</feature>
<dbReference type="EC" id="2.7.13.3" evidence="2"/>
<sequence>MGIEILTSLSVADRRPSRNPGRTEPTTLATAEASAGQRWAAALFCAVVLAATLAVVPSASRPMPAFPGFLALNQGALLVVYGVTSWLLFSQVARARCAAMLALAGGMLFTALVVLAQLVAFPDMLGPGLVVGHGPATLTWLWTFWHVGIPAVALPYAIIESRPGPRQMPASRVRAATWGTVVLAVAAALVTAAVCARYAARLPAVADPDGGYRALTRSGVGPLSVALNAVALVVLVAATRLRRVLQLWLAVSLFILMLDNVITDIGAARATMGWFTGRVEALISGLVVLGIYLAEVADLYRQASAAASASEGARREAEAARDSLEIALDASGMGDWQLDLRTDQSRRSLRHDRIFGYGEPQRRWSSARMLDHVVPEDRPIVERAIAGALAGSELRFECRIRRVDDGRVRWIAVQGRTYRDEEGRPATLAGCVADVTERRLTDDRLREAQRMEAIGQLTGGVAHDFNNLLTVILGSLDMISRKPGDAARVERLARNAFAAGRRGTELTEKLLSFSRRQVVNPEVVNLNRILSELEPLLHRAVGEDVEVSLDLDPRLDPVRLDPGQFQAAVLNLAGNARDAMPDGGTLSVSTRNATFGEDDLRDVPEAAPGPHLVVTVADTGTGMDAETAARVFEPFFTTKEIGKGTGLGLSQVYGSARQAGGFCRLRTAPGEGCAVDICLPRSTEAGAEAAPAAAGVPLRRAAGGEVVLVVEDEDALREMAAESLGALGYRVLTACDARAALDVLRGDARIDILFSDVVMPGGMNGAQLAAAAGAIRPGLKVLLTSGYTTTATGGTRELPRGVPLLRKPYLREDLAAKLHTVLGS</sequence>
<name>A0A4Q2U857_9HYPH</name>
<dbReference type="SUPFAM" id="SSF55785">
    <property type="entry name" value="PYP-like sensor domain (PAS domain)"/>
    <property type="match status" value="1"/>
</dbReference>
<dbReference type="PROSITE" id="PS50113">
    <property type="entry name" value="PAC"/>
    <property type="match status" value="1"/>
</dbReference>
<dbReference type="InterPro" id="IPR000700">
    <property type="entry name" value="PAS-assoc_C"/>
</dbReference>
<dbReference type="Pfam" id="PF02518">
    <property type="entry name" value="HATPase_c"/>
    <property type="match status" value="1"/>
</dbReference>
<dbReference type="InterPro" id="IPR000014">
    <property type="entry name" value="PAS"/>
</dbReference>
<dbReference type="InterPro" id="IPR036097">
    <property type="entry name" value="HisK_dim/P_sf"/>
</dbReference>
<dbReference type="SUPFAM" id="SSF47384">
    <property type="entry name" value="Homodimeric domain of signal transducing histidine kinase"/>
    <property type="match status" value="1"/>
</dbReference>
<dbReference type="CDD" id="cd00130">
    <property type="entry name" value="PAS"/>
    <property type="match status" value="1"/>
</dbReference>
<dbReference type="InterPro" id="IPR011006">
    <property type="entry name" value="CheY-like_superfamily"/>
</dbReference>
<feature type="transmembrane region" description="Helical" evidence="5">
    <location>
        <begin position="101"/>
        <end position="120"/>
    </location>
</feature>
<dbReference type="InterPro" id="IPR005467">
    <property type="entry name" value="His_kinase_dom"/>
</dbReference>
<feature type="modified residue" description="4-aspartylphosphate" evidence="4">
    <location>
        <position position="756"/>
    </location>
</feature>
<dbReference type="InterPro" id="IPR035965">
    <property type="entry name" value="PAS-like_dom_sf"/>
</dbReference>